<dbReference type="RefSeq" id="YP_010586358.1">
    <property type="nucleotide sequence ID" value="NC_069269.1"/>
</dbReference>
<organism evidence="2">
    <name type="scientific">Melanotrichia acclivopennis</name>
    <dbReference type="NCBI Taxonomy" id="2904888"/>
    <lineage>
        <taxon>Eukaryota</taxon>
        <taxon>Metazoa</taxon>
        <taxon>Ecdysozoa</taxon>
        <taxon>Arthropoda</taxon>
        <taxon>Hexapoda</taxon>
        <taxon>Insecta</taxon>
        <taxon>Pterygota</taxon>
        <taxon>Neoptera</taxon>
        <taxon>Endopterygota</taxon>
        <taxon>Trichoptera</taxon>
        <taxon>Annulipalpia</taxon>
        <taxon>Psychomyioidea</taxon>
        <taxon>Xiphocentronidae</taxon>
        <taxon>Xiphocentroninae</taxon>
        <taxon>Melanotrichia</taxon>
    </lineage>
</organism>
<dbReference type="GeneID" id="77426023"/>
<gene>
    <name evidence="2" type="primary">ATP8</name>
</gene>
<sequence>MPQMNPMNWMIIFFYFITLIMVMNSIMFFNKSHQKKFNFNKNFNKIKNMKLKL</sequence>
<dbReference type="AlphaFoldDB" id="A0A9E8LPU0"/>
<keyword evidence="1" id="KW-0812">Transmembrane</keyword>
<dbReference type="CTD" id="4509"/>
<name>A0A9E8LPU0_9NEOP</name>
<reference evidence="2" key="2">
    <citation type="journal article" date="2022" name="Syst. Entomol.">
        <title>Massive gene rearrangements of mitochondrial genomes and implications for the phylogeny of Trichoptera (Insecta).</title>
        <authorList>
            <person name="Ge X."/>
            <person name="Peng L."/>
            <person name="Vogler A.P."/>
            <person name="Morse J.C."/>
            <person name="Yang L."/>
            <person name="Sun C."/>
            <person name="Wang B."/>
        </authorList>
    </citation>
    <scope>NUCLEOTIDE SEQUENCE</scope>
</reference>
<evidence type="ECO:0000313" key="2">
    <source>
        <dbReference type="EMBL" id="UZZ44146.1"/>
    </source>
</evidence>
<dbReference type="EMBL" id="OL678031">
    <property type="protein sequence ID" value="UZZ44146.1"/>
    <property type="molecule type" value="Genomic_DNA"/>
</dbReference>
<reference evidence="2" key="1">
    <citation type="submission" date="2021-11" db="EMBL/GenBank/DDBJ databases">
        <authorList>
            <person name="Ge X.-Y."/>
            <person name="Peng L."/>
            <person name="Sun C.-H."/>
            <person name="Wang B.-X."/>
        </authorList>
    </citation>
    <scope>NUCLEOTIDE SEQUENCE</scope>
</reference>
<keyword evidence="1" id="KW-0472">Membrane</keyword>
<geneLocation type="mitochondrion" evidence="2"/>
<keyword evidence="1" id="KW-1133">Transmembrane helix</keyword>
<feature type="transmembrane region" description="Helical" evidence="1">
    <location>
        <begin position="6"/>
        <end position="29"/>
    </location>
</feature>
<protein>
    <submittedName>
        <fullName evidence="2">ATP synthase F0 subunit 8</fullName>
    </submittedName>
</protein>
<evidence type="ECO:0000256" key="1">
    <source>
        <dbReference type="SAM" id="Phobius"/>
    </source>
</evidence>
<accession>A0A9E8LPU0</accession>
<keyword evidence="2" id="KW-0496">Mitochondrion</keyword>
<proteinExistence type="predicted"/>